<keyword evidence="2 5" id="KW-0479">Metal-binding</keyword>
<name>A0ABT0KVE2_9GAMM</name>
<reference evidence="7 8" key="1">
    <citation type="submission" date="2022-01" db="EMBL/GenBank/DDBJ databases">
        <title>Whole genome-based taxonomy of the Shewanellaceae.</title>
        <authorList>
            <person name="Martin-Rodriguez A.J."/>
        </authorList>
    </citation>
    <scope>NUCLEOTIDE SEQUENCE [LARGE SCALE GENOMIC DNA]</scope>
    <source>
        <strain evidence="7 8">DSM 24955</strain>
    </source>
</reference>
<feature type="signal peptide" evidence="5">
    <location>
        <begin position="1"/>
        <end position="22"/>
    </location>
</feature>
<evidence type="ECO:0000313" key="7">
    <source>
        <dbReference type="EMBL" id="MCL1047815.1"/>
    </source>
</evidence>
<dbReference type="SUPFAM" id="SSF49503">
    <property type="entry name" value="Cupredoxins"/>
    <property type="match status" value="1"/>
</dbReference>
<dbReference type="CDD" id="cd13922">
    <property type="entry name" value="Azurin"/>
    <property type="match status" value="1"/>
</dbReference>
<keyword evidence="1 5" id="KW-0813">Transport</keyword>
<evidence type="ECO:0000256" key="3">
    <source>
        <dbReference type="ARBA" id="ARBA00022982"/>
    </source>
</evidence>
<dbReference type="PANTHER" id="PTHR38439">
    <property type="entry name" value="AURACYANIN-B"/>
    <property type="match status" value="1"/>
</dbReference>
<dbReference type="NCBIfam" id="TIGR02695">
    <property type="entry name" value="azurin"/>
    <property type="match status" value="1"/>
</dbReference>
<dbReference type="Gene3D" id="2.60.40.420">
    <property type="entry name" value="Cupredoxins - blue copper proteins"/>
    <property type="match status" value="1"/>
</dbReference>
<protein>
    <recommendedName>
        <fullName evidence="5">Azurin</fullName>
    </recommendedName>
</protein>
<evidence type="ECO:0000256" key="5">
    <source>
        <dbReference type="RuleBase" id="RU363017"/>
    </source>
</evidence>
<gene>
    <name evidence="7" type="primary">azu</name>
    <name evidence="7" type="ORF">L2737_21165</name>
</gene>
<keyword evidence="8" id="KW-1185">Reference proteome</keyword>
<dbReference type="InterPro" id="IPR000923">
    <property type="entry name" value="BlueCu_1"/>
</dbReference>
<feature type="domain" description="Blue (type 1) copper" evidence="6">
    <location>
        <begin position="24"/>
        <end position="149"/>
    </location>
</feature>
<keyword evidence="3 5" id="KW-0249">Electron transport</keyword>
<evidence type="ECO:0000256" key="1">
    <source>
        <dbReference type="ARBA" id="ARBA00022448"/>
    </source>
</evidence>
<keyword evidence="5" id="KW-0574">Periplasm</keyword>
<proteinExistence type="predicted"/>
<dbReference type="PANTHER" id="PTHR38439:SF2">
    <property type="entry name" value="OUTER MEMBRANE PROTEIN H.8"/>
    <property type="match status" value="1"/>
</dbReference>
<evidence type="ECO:0000313" key="8">
    <source>
        <dbReference type="Proteomes" id="UP001202134"/>
    </source>
</evidence>
<keyword evidence="4 5" id="KW-0186">Copper</keyword>
<dbReference type="RefSeq" id="WP_102528823.1">
    <property type="nucleotide sequence ID" value="NZ_JAKIKU010000019.1"/>
</dbReference>
<keyword evidence="5" id="KW-0732">Signal</keyword>
<dbReference type="InterPro" id="IPR008972">
    <property type="entry name" value="Cupredoxin"/>
</dbReference>
<evidence type="ECO:0000256" key="2">
    <source>
        <dbReference type="ARBA" id="ARBA00022723"/>
    </source>
</evidence>
<dbReference type="Proteomes" id="UP001202134">
    <property type="component" value="Unassembled WGS sequence"/>
</dbReference>
<comment type="function">
    <text evidence="5">Transfers electrons from cytochrome c551 to cytochrome oxidase.</text>
</comment>
<dbReference type="InterPro" id="IPR050845">
    <property type="entry name" value="Cu-binding_ET"/>
</dbReference>
<dbReference type="InterPro" id="IPR014068">
    <property type="entry name" value="Azurin"/>
</dbReference>
<comment type="caution">
    <text evidence="7">The sequence shown here is derived from an EMBL/GenBank/DDBJ whole genome shotgun (WGS) entry which is preliminary data.</text>
</comment>
<accession>A0ABT0KVE2</accession>
<evidence type="ECO:0000256" key="4">
    <source>
        <dbReference type="ARBA" id="ARBA00023008"/>
    </source>
</evidence>
<sequence>MTHITKLTATLALTLASLSVSANDCELTITANDAMQFDKKTLAVPATCKQVTLNLKHSGTLPKSAMGHNWVLSTAENIQAIANDGMTAGIEHSYVKPDDTRVIAHTGVIGGGAETSITFSIEGLDSSAAYRFFCSFPGHWAIMQGSFVIEA</sequence>
<feature type="chain" id="PRO_5044958617" description="Azurin" evidence="5">
    <location>
        <begin position="23"/>
        <end position="151"/>
    </location>
</feature>
<organism evidence="7 8">
    <name type="scientific">Shewanella electrodiphila</name>
    <dbReference type="NCBI Taxonomy" id="934143"/>
    <lineage>
        <taxon>Bacteria</taxon>
        <taxon>Pseudomonadati</taxon>
        <taxon>Pseudomonadota</taxon>
        <taxon>Gammaproteobacteria</taxon>
        <taxon>Alteromonadales</taxon>
        <taxon>Shewanellaceae</taxon>
        <taxon>Shewanella</taxon>
    </lineage>
</organism>
<evidence type="ECO:0000259" key="6">
    <source>
        <dbReference type="Pfam" id="PF00127"/>
    </source>
</evidence>
<dbReference type="PROSITE" id="PS00196">
    <property type="entry name" value="COPPER_BLUE"/>
    <property type="match status" value="1"/>
</dbReference>
<dbReference type="InterPro" id="IPR028871">
    <property type="entry name" value="BlueCu_1_BS"/>
</dbReference>
<dbReference type="Pfam" id="PF00127">
    <property type="entry name" value="Copper-bind"/>
    <property type="match status" value="1"/>
</dbReference>
<dbReference type="EMBL" id="JAKIKU010000019">
    <property type="protein sequence ID" value="MCL1047815.1"/>
    <property type="molecule type" value="Genomic_DNA"/>
</dbReference>
<comment type="subcellular location">
    <subcellularLocation>
        <location evidence="5">Periplasm</location>
    </subcellularLocation>
</comment>